<dbReference type="InterPro" id="IPR041492">
    <property type="entry name" value="HAD_2"/>
</dbReference>
<evidence type="ECO:0000313" key="1">
    <source>
        <dbReference type="EMBL" id="KTC87877.1"/>
    </source>
</evidence>
<dbReference type="OrthoDB" id="9782449at2"/>
<dbReference type="GO" id="GO:0005829">
    <property type="term" value="C:cytosol"/>
    <property type="evidence" value="ECO:0007669"/>
    <property type="project" value="TreeGrafter"/>
</dbReference>
<dbReference type="STRING" id="1212489.Ldro_1496"/>
<comment type="caution">
    <text evidence="1">The sequence shown here is derived from an EMBL/GenBank/DDBJ whole genome shotgun (WGS) entry which is preliminary data.</text>
</comment>
<dbReference type="Gene3D" id="1.10.150.240">
    <property type="entry name" value="Putative phosphatase, domain 2"/>
    <property type="match status" value="1"/>
</dbReference>
<sequence>MYLLFDFDGTLVDSFNCVVEKMNQLAEVFHFRKIEEHEIEQLREMSTKELIKFLKIPFYKIPILIRQIRKLLHKEMPRINPVANISPILEKLYHAEFSLGILTSNSIENVMSWLETHQMSHLFKFIHNESNFVSKKYLLRRTIKKYNIDKSSLFYICDETRDIEAAMKNNVKSVAVTWGYNSEKILSQYQPTFLAQKPEDLLLICGLPQ</sequence>
<dbReference type="SFLD" id="SFLDG01129">
    <property type="entry name" value="C1.5:_HAD__Beta-PGM__Phosphata"/>
    <property type="match status" value="1"/>
</dbReference>
<dbReference type="EMBL" id="LNXY01000020">
    <property type="protein sequence ID" value="KTC87877.1"/>
    <property type="molecule type" value="Genomic_DNA"/>
</dbReference>
<organism evidence="1 2">
    <name type="scientific">Legionella drozanskii LLAP-1</name>
    <dbReference type="NCBI Taxonomy" id="1212489"/>
    <lineage>
        <taxon>Bacteria</taxon>
        <taxon>Pseudomonadati</taxon>
        <taxon>Pseudomonadota</taxon>
        <taxon>Gammaproteobacteria</taxon>
        <taxon>Legionellales</taxon>
        <taxon>Legionellaceae</taxon>
        <taxon>Legionella</taxon>
    </lineage>
</organism>
<dbReference type="Proteomes" id="UP000054736">
    <property type="component" value="Unassembled WGS sequence"/>
</dbReference>
<keyword evidence="2" id="KW-1185">Reference proteome</keyword>
<dbReference type="InterPro" id="IPR036412">
    <property type="entry name" value="HAD-like_sf"/>
</dbReference>
<dbReference type="InterPro" id="IPR023198">
    <property type="entry name" value="PGP-like_dom2"/>
</dbReference>
<dbReference type="PANTHER" id="PTHR43434:SF13">
    <property type="entry name" value="PHOSPHOGLYCOLATE PHOSPHATASE"/>
    <property type="match status" value="1"/>
</dbReference>
<dbReference type="AlphaFoldDB" id="A0A0W0SY49"/>
<name>A0A0W0SY49_9GAMM</name>
<accession>A0A0W0SY49</accession>
<dbReference type="InterPro" id="IPR050155">
    <property type="entry name" value="HAD-like_hydrolase_sf"/>
</dbReference>
<protein>
    <submittedName>
        <fullName evidence="1">HAD-superfamily hydrolase</fullName>
    </submittedName>
</protein>
<dbReference type="PANTHER" id="PTHR43434">
    <property type="entry name" value="PHOSPHOGLYCOLATE PHOSPHATASE"/>
    <property type="match status" value="1"/>
</dbReference>
<dbReference type="GO" id="GO:0006281">
    <property type="term" value="P:DNA repair"/>
    <property type="evidence" value="ECO:0007669"/>
    <property type="project" value="TreeGrafter"/>
</dbReference>
<dbReference type="GO" id="GO:0008967">
    <property type="term" value="F:phosphoglycolate phosphatase activity"/>
    <property type="evidence" value="ECO:0007669"/>
    <property type="project" value="TreeGrafter"/>
</dbReference>
<dbReference type="Pfam" id="PF13419">
    <property type="entry name" value="HAD_2"/>
    <property type="match status" value="1"/>
</dbReference>
<keyword evidence="1" id="KW-0378">Hydrolase</keyword>
<dbReference type="PATRIC" id="fig|1212489.4.peg.1584"/>
<reference evidence="1 2" key="1">
    <citation type="submission" date="2015-11" db="EMBL/GenBank/DDBJ databases">
        <title>Genomic analysis of 38 Legionella species identifies large and diverse effector repertoires.</title>
        <authorList>
            <person name="Burstein D."/>
            <person name="Amaro F."/>
            <person name="Zusman T."/>
            <person name="Lifshitz Z."/>
            <person name="Cohen O."/>
            <person name="Gilbert J.A."/>
            <person name="Pupko T."/>
            <person name="Shuman H.A."/>
            <person name="Segal G."/>
        </authorList>
    </citation>
    <scope>NUCLEOTIDE SEQUENCE [LARGE SCALE GENOMIC DNA]</scope>
    <source>
        <strain evidence="1 2">ATCC 700990</strain>
    </source>
</reference>
<dbReference type="Gene3D" id="3.40.50.1000">
    <property type="entry name" value="HAD superfamily/HAD-like"/>
    <property type="match status" value="1"/>
</dbReference>
<dbReference type="SFLD" id="SFLDS00003">
    <property type="entry name" value="Haloacid_Dehalogenase"/>
    <property type="match status" value="1"/>
</dbReference>
<evidence type="ECO:0000313" key="2">
    <source>
        <dbReference type="Proteomes" id="UP000054736"/>
    </source>
</evidence>
<dbReference type="InterPro" id="IPR023214">
    <property type="entry name" value="HAD_sf"/>
</dbReference>
<gene>
    <name evidence="1" type="ORF">Ldro_1496</name>
</gene>
<proteinExistence type="predicted"/>
<dbReference type="SUPFAM" id="SSF56784">
    <property type="entry name" value="HAD-like"/>
    <property type="match status" value="1"/>
</dbReference>